<dbReference type="GO" id="GO:0022857">
    <property type="term" value="F:transmembrane transporter activity"/>
    <property type="evidence" value="ECO:0007669"/>
    <property type="project" value="InterPro"/>
</dbReference>
<comment type="subcellular location">
    <subcellularLocation>
        <location evidence="1">Cell membrane</location>
        <topology evidence="1">Multi-pass membrane protein</topology>
    </subcellularLocation>
</comment>
<feature type="signal peptide" evidence="10">
    <location>
        <begin position="1"/>
        <end position="19"/>
    </location>
</feature>
<evidence type="ECO:0000256" key="1">
    <source>
        <dbReference type="ARBA" id="ARBA00004651"/>
    </source>
</evidence>
<dbReference type="AlphaFoldDB" id="A0A2T4UEL3"/>
<evidence type="ECO:0000256" key="3">
    <source>
        <dbReference type="ARBA" id="ARBA00022475"/>
    </source>
</evidence>
<organism evidence="11 12">
    <name type="scientific">Paraconexibacter algicola</name>
    <dbReference type="NCBI Taxonomy" id="2133960"/>
    <lineage>
        <taxon>Bacteria</taxon>
        <taxon>Bacillati</taxon>
        <taxon>Actinomycetota</taxon>
        <taxon>Thermoleophilia</taxon>
        <taxon>Solirubrobacterales</taxon>
        <taxon>Paraconexibacteraceae</taxon>
        <taxon>Paraconexibacter</taxon>
    </lineage>
</organism>
<keyword evidence="6 9" id="KW-1133">Transmembrane helix</keyword>
<feature type="transmembrane region" description="Helical" evidence="9">
    <location>
        <begin position="277"/>
        <end position="294"/>
    </location>
</feature>
<dbReference type="EMBL" id="PYYB01000002">
    <property type="protein sequence ID" value="PTL56227.1"/>
    <property type="molecule type" value="Genomic_DNA"/>
</dbReference>
<evidence type="ECO:0000313" key="12">
    <source>
        <dbReference type="Proteomes" id="UP000240739"/>
    </source>
</evidence>
<evidence type="ECO:0000256" key="5">
    <source>
        <dbReference type="ARBA" id="ARBA00022970"/>
    </source>
</evidence>
<feature type="transmembrane region" description="Helical" evidence="9">
    <location>
        <begin position="326"/>
        <end position="344"/>
    </location>
</feature>
<reference evidence="11 12" key="1">
    <citation type="submission" date="2018-03" db="EMBL/GenBank/DDBJ databases">
        <title>Aquarubrobacter algicola gen. nov., sp. nov., a novel actinobacterium isolated from shallow eutrophic lake during the end of cyanobacterial harmful algal blooms.</title>
        <authorList>
            <person name="Chun S.J."/>
        </authorList>
    </citation>
    <scope>NUCLEOTIDE SEQUENCE [LARGE SCALE GENOMIC DNA]</scope>
    <source>
        <strain evidence="11 12">Seoho-28</strain>
    </source>
</reference>
<feature type="transmembrane region" description="Helical" evidence="9">
    <location>
        <begin position="191"/>
        <end position="211"/>
    </location>
</feature>
<protein>
    <submittedName>
        <fullName evidence="11">Branched-chain amino acid ABC transporter permease</fullName>
    </submittedName>
</protein>
<evidence type="ECO:0000256" key="7">
    <source>
        <dbReference type="ARBA" id="ARBA00023136"/>
    </source>
</evidence>
<evidence type="ECO:0000256" key="6">
    <source>
        <dbReference type="ARBA" id="ARBA00022989"/>
    </source>
</evidence>
<comment type="similarity">
    <text evidence="8">Belongs to the binding-protein-dependent transport system permease family. LivHM subfamily.</text>
</comment>
<dbReference type="Proteomes" id="UP000240739">
    <property type="component" value="Unassembled WGS sequence"/>
</dbReference>
<keyword evidence="7 9" id="KW-0472">Membrane</keyword>
<keyword evidence="5" id="KW-0029">Amino-acid transport</keyword>
<dbReference type="Pfam" id="PF02653">
    <property type="entry name" value="BPD_transp_2"/>
    <property type="match status" value="1"/>
</dbReference>
<feature type="transmembrane region" description="Helical" evidence="9">
    <location>
        <begin position="356"/>
        <end position="385"/>
    </location>
</feature>
<dbReference type="GO" id="GO:0005886">
    <property type="term" value="C:plasma membrane"/>
    <property type="evidence" value="ECO:0007669"/>
    <property type="project" value="UniProtKB-SubCell"/>
</dbReference>
<feature type="transmembrane region" description="Helical" evidence="9">
    <location>
        <begin position="168"/>
        <end position="185"/>
    </location>
</feature>
<keyword evidence="3" id="KW-1003">Cell membrane</keyword>
<dbReference type="PANTHER" id="PTHR11795:SF445">
    <property type="entry name" value="AMINO ACID ABC TRANSPORTER PERMEASE PROTEIN"/>
    <property type="match status" value="1"/>
</dbReference>
<keyword evidence="12" id="KW-1185">Reference proteome</keyword>
<dbReference type="PANTHER" id="PTHR11795">
    <property type="entry name" value="BRANCHED-CHAIN AMINO ACID TRANSPORT SYSTEM PERMEASE PROTEIN LIVH"/>
    <property type="match status" value="1"/>
</dbReference>
<evidence type="ECO:0000256" key="4">
    <source>
        <dbReference type="ARBA" id="ARBA00022692"/>
    </source>
</evidence>
<dbReference type="InterPro" id="IPR052157">
    <property type="entry name" value="BCAA_transport_permease"/>
</dbReference>
<name>A0A2T4UEL3_9ACTN</name>
<gene>
    <name evidence="11" type="ORF">C7Y72_14695</name>
</gene>
<feature type="transmembrane region" description="Helical" evidence="9">
    <location>
        <begin position="140"/>
        <end position="161"/>
    </location>
</feature>
<evidence type="ECO:0000256" key="9">
    <source>
        <dbReference type="SAM" id="Phobius"/>
    </source>
</evidence>
<keyword evidence="4 9" id="KW-0812">Transmembrane</keyword>
<keyword evidence="2" id="KW-0813">Transport</keyword>
<comment type="caution">
    <text evidence="11">The sequence shown here is derived from an EMBL/GenBank/DDBJ whole genome shotgun (WGS) entry which is preliminary data.</text>
</comment>
<feature type="chain" id="PRO_5015743980" evidence="10">
    <location>
        <begin position="20"/>
        <end position="425"/>
    </location>
</feature>
<evidence type="ECO:0000256" key="2">
    <source>
        <dbReference type="ARBA" id="ARBA00022448"/>
    </source>
</evidence>
<proteinExistence type="inferred from homology"/>
<dbReference type="InterPro" id="IPR001851">
    <property type="entry name" value="ABC_transp_permease"/>
</dbReference>
<dbReference type="CDD" id="cd06582">
    <property type="entry name" value="TM_PBP1_LivH_like"/>
    <property type="match status" value="1"/>
</dbReference>
<sequence>MLLALLLTFIAVQASPAAASSEDSIAVTGTLLDTRSTPPKPVPNVQLSVDSGGQQIAQTRSGADGAFTMPLPGSADDLLGETITVKLDTATLPSGTELTEKNKTSFEIVVKTNADIPISYRIGPEAPAGPSGLTKAAQSFINGIFLGLLLAVTAIGLSLVFGTTGLTNFAHGELITFGALMAYFFQDSFSWAFIPALLIAVLLSGVFGYANDKVLWKPLRDRGTGLIAMMIVSIGLAIFLRNVFQYLFDADNHQYTDVPIPREPWQIGSIDISQRTFWTGLICVVILLAVSLAVQRTRLGKATRAVSDNPSLAASSGIDVNGVIRTIWIFGGALAGLGGILWGMNYGFDYQVGFKILLAVFAAVTLGGLGTIWGTMVGALIIGILTEMSTLVIAPELKYVTPLVVLILMLLIRPQGLLGRAERVG</sequence>
<evidence type="ECO:0000313" key="11">
    <source>
        <dbReference type="EMBL" id="PTL56227.1"/>
    </source>
</evidence>
<keyword evidence="10" id="KW-0732">Signal</keyword>
<accession>A0A2T4UEL3</accession>
<evidence type="ECO:0000256" key="10">
    <source>
        <dbReference type="SAM" id="SignalP"/>
    </source>
</evidence>
<feature type="transmembrane region" description="Helical" evidence="9">
    <location>
        <begin position="397"/>
        <end position="416"/>
    </location>
</feature>
<dbReference type="GO" id="GO:0006865">
    <property type="term" value="P:amino acid transport"/>
    <property type="evidence" value="ECO:0007669"/>
    <property type="project" value="UniProtKB-KW"/>
</dbReference>
<feature type="transmembrane region" description="Helical" evidence="9">
    <location>
        <begin position="223"/>
        <end position="244"/>
    </location>
</feature>
<evidence type="ECO:0000256" key="8">
    <source>
        <dbReference type="ARBA" id="ARBA00037998"/>
    </source>
</evidence>